<organism evidence="1 2">
    <name type="scientific">Auriscalpium vulgare</name>
    <dbReference type="NCBI Taxonomy" id="40419"/>
    <lineage>
        <taxon>Eukaryota</taxon>
        <taxon>Fungi</taxon>
        <taxon>Dikarya</taxon>
        <taxon>Basidiomycota</taxon>
        <taxon>Agaricomycotina</taxon>
        <taxon>Agaricomycetes</taxon>
        <taxon>Russulales</taxon>
        <taxon>Auriscalpiaceae</taxon>
        <taxon>Auriscalpium</taxon>
    </lineage>
</organism>
<proteinExistence type="predicted"/>
<evidence type="ECO:0000313" key="1">
    <source>
        <dbReference type="EMBL" id="KAI0049072.1"/>
    </source>
</evidence>
<reference evidence="1" key="2">
    <citation type="journal article" date="2022" name="New Phytol.">
        <title>Evolutionary transition to the ectomycorrhizal habit in the genomes of a hyperdiverse lineage of mushroom-forming fungi.</title>
        <authorList>
            <person name="Looney B."/>
            <person name="Miyauchi S."/>
            <person name="Morin E."/>
            <person name="Drula E."/>
            <person name="Courty P.E."/>
            <person name="Kohler A."/>
            <person name="Kuo A."/>
            <person name="LaButti K."/>
            <person name="Pangilinan J."/>
            <person name="Lipzen A."/>
            <person name="Riley R."/>
            <person name="Andreopoulos W."/>
            <person name="He G."/>
            <person name="Johnson J."/>
            <person name="Nolan M."/>
            <person name="Tritt A."/>
            <person name="Barry K.W."/>
            <person name="Grigoriev I.V."/>
            <person name="Nagy L.G."/>
            <person name="Hibbett D."/>
            <person name="Henrissat B."/>
            <person name="Matheny P.B."/>
            <person name="Labbe J."/>
            <person name="Martin F.M."/>
        </authorList>
    </citation>
    <scope>NUCLEOTIDE SEQUENCE</scope>
    <source>
        <strain evidence="1">FP105234-sp</strain>
    </source>
</reference>
<name>A0ACB8RYZ9_9AGAM</name>
<keyword evidence="2" id="KW-1185">Reference proteome</keyword>
<accession>A0ACB8RYZ9</accession>
<protein>
    <submittedName>
        <fullName evidence="1">Uncharacterized protein</fullName>
    </submittedName>
</protein>
<sequence>MPSVTRRQSGKLPPPRLPKAHLVAAPNDDEDNIMDGDLTELEDSASSLPSSESEDDPAEESDHSEFDGNDKRPAKRRKSNTPKDGKSPKKSKAAAPSKPASKPKGPSRKVQGRLQNMLAMPLDVLFELFSYLPPADLLSLARTSRDLRKLLMSRNSATLWKTSREQAPGLPAPDPPEDLSEPAWANLIYSPAVCSVCSVKNIHRVDFALRRRMCTRCMKYNLVFAVQFKSKCPGVNPIVMDLLPYTHTGGWAHGHSSNSKFYWRPDVMAMHDKLSEFKDDAKALKAFRKERLIIVDTIDAAGYEKWANEAATARNNDYYSRKQRRREEITSRLVAAGYEKADIDHVRFTHIPGVNSDKDLTEQAWKRLKPKLEDAIASGRIARLAEQRRETVKERTRTASAHYVDFWRTCLPAMWFYLPPFSWVPSLPCFKEIIDREDDLPTDAWTVALEQLPLNIAEWMKRKRNEHLAMLPVSVTNSASMEPILLSNPVAAVKRQERMRGYAGQLELVTSVFVDGIDKRAIIGRETCHAWKQDRELSFSAAGAMSAAAVVSALRLDPNTAIDTQLDTLDGRLICLNCLRDNDVDDLSVYSWRLCIEHDIDMLNSDTGHNQPQWRALEPEDLEQVKRRESVLDTPRSNETGYFCNHCSAHAFDYHPFYHMPLRGNLQTKEMVIQHLLVDHQISSPVEEVDMLYMSRVGMRRPFVKPVIYRPRLAVGVAVPLLGSYLHT</sequence>
<dbReference type="EMBL" id="MU275878">
    <property type="protein sequence ID" value="KAI0049072.1"/>
    <property type="molecule type" value="Genomic_DNA"/>
</dbReference>
<dbReference type="Proteomes" id="UP000814033">
    <property type="component" value="Unassembled WGS sequence"/>
</dbReference>
<comment type="caution">
    <text evidence="1">The sequence shown here is derived from an EMBL/GenBank/DDBJ whole genome shotgun (WGS) entry which is preliminary data.</text>
</comment>
<evidence type="ECO:0000313" key="2">
    <source>
        <dbReference type="Proteomes" id="UP000814033"/>
    </source>
</evidence>
<gene>
    <name evidence="1" type="ORF">FA95DRAFT_1604741</name>
</gene>
<reference evidence="1" key="1">
    <citation type="submission" date="2021-02" db="EMBL/GenBank/DDBJ databases">
        <authorList>
            <consortium name="DOE Joint Genome Institute"/>
            <person name="Ahrendt S."/>
            <person name="Looney B.P."/>
            <person name="Miyauchi S."/>
            <person name="Morin E."/>
            <person name="Drula E."/>
            <person name="Courty P.E."/>
            <person name="Chicoki N."/>
            <person name="Fauchery L."/>
            <person name="Kohler A."/>
            <person name="Kuo A."/>
            <person name="Labutti K."/>
            <person name="Pangilinan J."/>
            <person name="Lipzen A."/>
            <person name="Riley R."/>
            <person name="Andreopoulos W."/>
            <person name="He G."/>
            <person name="Johnson J."/>
            <person name="Barry K.W."/>
            <person name="Grigoriev I.V."/>
            <person name="Nagy L."/>
            <person name="Hibbett D."/>
            <person name="Henrissat B."/>
            <person name="Matheny P.B."/>
            <person name="Labbe J."/>
            <person name="Martin F."/>
        </authorList>
    </citation>
    <scope>NUCLEOTIDE SEQUENCE</scope>
    <source>
        <strain evidence="1">FP105234-sp</strain>
    </source>
</reference>